<evidence type="ECO:0000313" key="7">
    <source>
        <dbReference type="EMBL" id="KAJ7011548.1"/>
    </source>
</evidence>
<dbReference type="EMBL" id="JAQIZT010000001">
    <property type="protein sequence ID" value="KAJ7011548.1"/>
    <property type="molecule type" value="Genomic_DNA"/>
</dbReference>
<evidence type="ECO:0000256" key="3">
    <source>
        <dbReference type="ARBA" id="ARBA00023163"/>
    </source>
</evidence>
<comment type="caution">
    <text evidence="7">The sequence shown here is derived from an EMBL/GenBank/DDBJ whole genome shotgun (WGS) entry which is preliminary data.</text>
</comment>
<evidence type="ECO:0000256" key="1">
    <source>
        <dbReference type="ARBA" id="ARBA00004123"/>
    </source>
</evidence>
<feature type="region of interest" description="Disordered" evidence="6">
    <location>
        <begin position="65"/>
        <end position="160"/>
    </location>
</feature>
<organism evidence="7 8">
    <name type="scientific">Populus alba x Populus x berolinensis</name>
    <dbReference type="NCBI Taxonomy" id="444605"/>
    <lineage>
        <taxon>Eukaryota</taxon>
        <taxon>Viridiplantae</taxon>
        <taxon>Streptophyta</taxon>
        <taxon>Embryophyta</taxon>
        <taxon>Tracheophyta</taxon>
        <taxon>Spermatophyta</taxon>
        <taxon>Magnoliopsida</taxon>
        <taxon>eudicotyledons</taxon>
        <taxon>Gunneridae</taxon>
        <taxon>Pentapetalae</taxon>
        <taxon>rosids</taxon>
        <taxon>fabids</taxon>
        <taxon>Malpighiales</taxon>
        <taxon>Salicaceae</taxon>
        <taxon>Saliceae</taxon>
        <taxon>Populus</taxon>
    </lineage>
</organism>
<keyword evidence="2" id="KW-0805">Transcription regulation</keyword>
<evidence type="ECO:0000256" key="4">
    <source>
        <dbReference type="ARBA" id="ARBA00023242"/>
    </source>
</evidence>
<feature type="compositionally biased region" description="Low complexity" evidence="6">
    <location>
        <begin position="138"/>
        <end position="160"/>
    </location>
</feature>
<comment type="caution">
    <text evidence="5">Lacks conserved residue(s) required for the propagation of feature annotation.</text>
</comment>
<dbReference type="PANTHER" id="PTHR31636">
    <property type="entry name" value="OSJNBA0084A10.13 PROTEIN-RELATED"/>
    <property type="match status" value="1"/>
</dbReference>
<dbReference type="Proteomes" id="UP001164929">
    <property type="component" value="Chromosome 1"/>
</dbReference>
<dbReference type="AlphaFoldDB" id="A0AAD6RM53"/>
<dbReference type="Pfam" id="PF03514">
    <property type="entry name" value="GRAS"/>
    <property type="match status" value="1"/>
</dbReference>
<keyword evidence="8" id="KW-1185">Reference proteome</keyword>
<dbReference type="InterPro" id="IPR005202">
    <property type="entry name" value="TF_GRAS"/>
</dbReference>
<accession>A0AAD6RM53</accession>
<evidence type="ECO:0000256" key="2">
    <source>
        <dbReference type="ARBA" id="ARBA00023015"/>
    </source>
</evidence>
<evidence type="ECO:0000256" key="5">
    <source>
        <dbReference type="PROSITE-ProRule" id="PRU01191"/>
    </source>
</evidence>
<keyword evidence="4" id="KW-0539">Nucleus</keyword>
<sequence>MTIEESEPSHTSDHVLDWLEDSVSYVPSFFDDLYNTADTDPYQWWDQAEEIYQELVNTDASLSSSITTSTTTNINTTSLVPPITPTLSNHPQSTTSNKKRKDPEEPVTKTSQNHHQRKNPNNWINKKQQDGEAVVVVKKSNGNKKTTNKGTGINGNNGNNKEGRWAEQLLNPCAAAIPFGNMSRVQHLLYVLHELASLTGDANHRLAAYGLRALTHHLSSSSTLSSASTGTITFASAEPKFFQKSLVKFYEVSPWFAFPHNIANASILQVLAQEQDPRRNLHVLDIGVSHGVQWPTLLEALTRRPGGPPPLVRITVITAASENDQTTETPFSIGPPGDNFSSRLLGFAKSMNINLQIKRLDNHSLQKLSGGIIDAKPDEALIVCAQFRLHHLNHNTPDERTEFLRVLRRLEPKGVILSENNMDCSCNSCGDFATGFSRRVEYLWRFLDSTSSAFKGRESEERRMMEGEAAKALTNRGEMNEGKEKWCERMRGVGFVGELFGEDAIDGARALLRKYDSNWEMKAEAKDGCVGLWWKGQPVSFCSLWKLDMKGNEESVIDEKLRTEENSMRSQQLVNIRTQTTTNIATNKKNNPKERSIASRRTITKTNISWECN</sequence>
<name>A0AAD6RM53_9ROSI</name>
<reference evidence="7 8" key="1">
    <citation type="journal article" date="2023" name="Mol. Ecol. Resour.">
        <title>Chromosome-level genome assembly of a triploid poplar Populus alba 'Berolinensis'.</title>
        <authorList>
            <person name="Chen S."/>
            <person name="Yu Y."/>
            <person name="Wang X."/>
            <person name="Wang S."/>
            <person name="Zhang T."/>
            <person name="Zhou Y."/>
            <person name="He R."/>
            <person name="Meng N."/>
            <person name="Wang Y."/>
            <person name="Liu W."/>
            <person name="Liu Z."/>
            <person name="Liu J."/>
            <person name="Guo Q."/>
            <person name="Huang H."/>
            <person name="Sederoff R.R."/>
            <person name="Wang G."/>
            <person name="Qu G."/>
            <person name="Chen S."/>
        </authorList>
    </citation>
    <scope>NUCLEOTIDE SEQUENCE [LARGE SCALE GENOMIC DNA]</scope>
    <source>
        <strain evidence="7">SC-2020</strain>
    </source>
</reference>
<feature type="compositionally biased region" description="Low complexity" evidence="6">
    <location>
        <begin position="65"/>
        <end position="79"/>
    </location>
</feature>
<feature type="region of interest" description="SAW" evidence="5">
    <location>
        <begin position="474"/>
        <end position="546"/>
    </location>
</feature>
<comment type="subcellular location">
    <subcellularLocation>
        <location evidence="1">Nucleus</location>
    </subcellularLocation>
</comment>
<keyword evidence="3" id="KW-0804">Transcription</keyword>
<evidence type="ECO:0000313" key="8">
    <source>
        <dbReference type="Proteomes" id="UP001164929"/>
    </source>
</evidence>
<feature type="short sequence motif" description="VHIID" evidence="5">
    <location>
        <begin position="281"/>
        <end position="285"/>
    </location>
</feature>
<feature type="compositionally biased region" description="Polar residues" evidence="6">
    <location>
        <begin position="85"/>
        <end position="96"/>
    </location>
</feature>
<dbReference type="GO" id="GO:0005634">
    <property type="term" value="C:nucleus"/>
    <property type="evidence" value="ECO:0007669"/>
    <property type="project" value="UniProtKB-SubCell"/>
</dbReference>
<gene>
    <name evidence="7" type="ORF">NC653_001852</name>
</gene>
<proteinExistence type="inferred from homology"/>
<evidence type="ECO:0000256" key="6">
    <source>
        <dbReference type="SAM" id="MobiDB-lite"/>
    </source>
</evidence>
<comment type="similarity">
    <text evidence="5">Belongs to the GRAS family.</text>
</comment>
<protein>
    <submittedName>
        <fullName evidence="7">Protein NODULATION SIGNALING PATHWAY 1-like</fullName>
    </submittedName>
</protein>
<dbReference type="PROSITE" id="PS50985">
    <property type="entry name" value="GRAS"/>
    <property type="match status" value="1"/>
</dbReference>